<feature type="domain" description="Protein FecR C-terminal" evidence="3">
    <location>
        <begin position="290"/>
        <end position="359"/>
    </location>
</feature>
<proteinExistence type="predicted"/>
<evidence type="ECO:0000313" key="4">
    <source>
        <dbReference type="EMBL" id="MEA5256373.1"/>
    </source>
</evidence>
<dbReference type="PANTHER" id="PTHR30273">
    <property type="entry name" value="PERIPLASMIC SIGNAL SENSOR AND SIGMA FACTOR ACTIVATOR FECR-RELATED"/>
    <property type="match status" value="1"/>
</dbReference>
<reference evidence="4 5" key="1">
    <citation type="submission" date="2023-12" db="EMBL/GenBank/DDBJ databases">
        <title>Novel species of the genus Arcicella isolated from rivers.</title>
        <authorList>
            <person name="Lu H."/>
        </authorList>
    </citation>
    <scope>NUCLEOTIDE SEQUENCE [LARGE SCALE GENOMIC DNA]</scope>
    <source>
        <strain evidence="4 5">LMG 21963</strain>
    </source>
</reference>
<evidence type="ECO:0000256" key="1">
    <source>
        <dbReference type="SAM" id="Phobius"/>
    </source>
</evidence>
<sequence>MKKYNDYTIDDFVLEPTFVQWVKNAGYKNPDDFWTMWVNENPQQYAIVQQATDFILATALKEESVSDFQVELLVNKTLSIINTANNSTSFPVRIFQSRESLLKLVASVAIFLTIGLAAYLWQKNMSQELFVDKTNQKLIEKENFTAQKMPVELPDGSTVLLQPNSTISFPETFEQASNREVYLKGQAFFEVVKNANHPFLVHAKDVIVKVLGTSFTVQAFLKSTDVKVVVKTGKVMVFSKEDTNVDNTANIITLLPNQQVIVNNENHSANQSDVKPEQILAITSSSTPTLEFNDRPISDIFQTLEKAYGISIYFDQKLLADCSLTTSLADEPLFEKLKLICEAIGPNSRFEVVNEKIIIQSRGCNQ</sequence>
<dbReference type="PIRSF" id="PIRSF018266">
    <property type="entry name" value="FecR"/>
    <property type="match status" value="1"/>
</dbReference>
<keyword evidence="1" id="KW-1133">Transmembrane helix</keyword>
<feature type="transmembrane region" description="Helical" evidence="1">
    <location>
        <begin position="101"/>
        <end position="121"/>
    </location>
</feature>
<gene>
    <name evidence="4" type="ORF">VB264_01175</name>
</gene>
<dbReference type="Pfam" id="PF04773">
    <property type="entry name" value="FecR"/>
    <property type="match status" value="1"/>
</dbReference>
<organism evidence="4 5">
    <name type="scientific">Arcicella aquatica</name>
    <dbReference type="NCBI Taxonomy" id="217141"/>
    <lineage>
        <taxon>Bacteria</taxon>
        <taxon>Pseudomonadati</taxon>
        <taxon>Bacteroidota</taxon>
        <taxon>Cytophagia</taxon>
        <taxon>Cytophagales</taxon>
        <taxon>Flectobacillaceae</taxon>
        <taxon>Arcicella</taxon>
    </lineage>
</organism>
<dbReference type="InterPro" id="IPR012373">
    <property type="entry name" value="Ferrdict_sens_TM"/>
</dbReference>
<keyword evidence="1" id="KW-0812">Transmembrane</keyword>
<protein>
    <submittedName>
        <fullName evidence="4">FecR family protein</fullName>
    </submittedName>
</protein>
<dbReference type="PANTHER" id="PTHR30273:SF2">
    <property type="entry name" value="PROTEIN FECR"/>
    <property type="match status" value="1"/>
</dbReference>
<evidence type="ECO:0000259" key="2">
    <source>
        <dbReference type="Pfam" id="PF04773"/>
    </source>
</evidence>
<keyword evidence="5" id="KW-1185">Reference proteome</keyword>
<feature type="domain" description="FecR protein" evidence="2">
    <location>
        <begin position="147"/>
        <end position="235"/>
    </location>
</feature>
<dbReference type="EMBL" id="JAYFUL010000001">
    <property type="protein sequence ID" value="MEA5256373.1"/>
    <property type="molecule type" value="Genomic_DNA"/>
</dbReference>
<comment type="caution">
    <text evidence="4">The sequence shown here is derived from an EMBL/GenBank/DDBJ whole genome shotgun (WGS) entry which is preliminary data.</text>
</comment>
<dbReference type="Gene3D" id="2.60.120.1440">
    <property type="match status" value="1"/>
</dbReference>
<evidence type="ECO:0000313" key="5">
    <source>
        <dbReference type="Proteomes" id="UP001304671"/>
    </source>
</evidence>
<dbReference type="Gene3D" id="3.55.50.30">
    <property type="match status" value="1"/>
</dbReference>
<accession>A0ABU5QH54</accession>
<name>A0ABU5QH54_9BACT</name>
<dbReference type="InterPro" id="IPR006860">
    <property type="entry name" value="FecR"/>
</dbReference>
<dbReference type="Pfam" id="PF16344">
    <property type="entry name" value="FecR_C"/>
    <property type="match status" value="1"/>
</dbReference>
<dbReference type="RefSeq" id="WP_323246177.1">
    <property type="nucleotide sequence ID" value="NZ_JAYFUL010000001.1"/>
</dbReference>
<evidence type="ECO:0000259" key="3">
    <source>
        <dbReference type="Pfam" id="PF16344"/>
    </source>
</evidence>
<keyword evidence="1" id="KW-0472">Membrane</keyword>
<dbReference type="Proteomes" id="UP001304671">
    <property type="component" value="Unassembled WGS sequence"/>
</dbReference>
<dbReference type="InterPro" id="IPR032508">
    <property type="entry name" value="FecR_C"/>
</dbReference>